<protein>
    <recommendedName>
        <fullName evidence="1">F-box domain-containing protein</fullName>
    </recommendedName>
</protein>
<reference evidence="3" key="1">
    <citation type="submission" date="2011-07" db="EMBL/GenBank/DDBJ databases">
        <authorList>
            <consortium name="Caenorhabditis brenneri Sequencing and Analysis Consortium"/>
            <person name="Wilson R.K."/>
        </authorList>
    </citation>
    <scope>NUCLEOTIDE SEQUENCE [LARGE SCALE GENOMIC DNA]</scope>
    <source>
        <strain evidence="3">PB2801</strain>
    </source>
</reference>
<dbReference type="InterPro" id="IPR001810">
    <property type="entry name" value="F-box_dom"/>
</dbReference>
<dbReference type="InterPro" id="IPR012885">
    <property type="entry name" value="F-box_Sdz-33"/>
</dbReference>
<proteinExistence type="predicted"/>
<dbReference type="PROSITE" id="PS50181">
    <property type="entry name" value="FBOX"/>
    <property type="match status" value="1"/>
</dbReference>
<name>G0NGR4_CAEBE</name>
<dbReference type="Pfam" id="PF00646">
    <property type="entry name" value="F-box"/>
    <property type="match status" value="1"/>
</dbReference>
<dbReference type="InParanoid" id="G0NGR4"/>
<dbReference type="AlphaFoldDB" id="G0NGR4"/>
<dbReference type="EMBL" id="GL379882">
    <property type="protein sequence ID" value="EGT60150.1"/>
    <property type="molecule type" value="Genomic_DNA"/>
</dbReference>
<keyword evidence="3" id="KW-1185">Reference proteome</keyword>
<dbReference type="HOGENOM" id="CLU_028840_1_3_1"/>
<dbReference type="PANTHER" id="PTHR22899">
    <property type="entry name" value="CYCLIN-RELATED F-BOX FAMILY"/>
    <property type="match status" value="1"/>
</dbReference>
<evidence type="ECO:0000259" key="1">
    <source>
        <dbReference type="PROSITE" id="PS50181"/>
    </source>
</evidence>
<sequence>MSSRMSLKFELLSVCNFGCPDFQLPRFSLFFICINPKTMSFPLHKLPASAILQVLQLMDIYDQLTYSLCSKNTKKMVKSLGLRATTIQVHVQKKIGICINFDNSNYNFFWSSFEHGYYFPDEEFRIPWYIEAVAWNNVKKETEWKWYGANIGIREYLHHFIDVLQHTRIDDLNFNDELVNADIIVPVQKVLKGLQILELGLVNSITNEFSRSALESFHYYDEFYLERIPFERHEVGRMNKIFMKNLWWGLVSEPGKITIDQLLISNWVEIQLNITDLTEKDFNILLKLWIKGSSPRLTYFYATTFHLLDQKIILKGINCSQIPLDNEEVHIRKIDVHYQETTLAGGSRIKRFDGTTAVVVIDEAEFKIIVDI</sequence>
<feature type="domain" description="F-box" evidence="1">
    <location>
        <begin position="40"/>
        <end position="87"/>
    </location>
</feature>
<dbReference type="FunCoup" id="G0NGR4">
    <property type="interactions" value="3245"/>
</dbReference>
<dbReference type="PANTHER" id="PTHR22899:SF0">
    <property type="entry name" value="F-BOX ASSOCIATED DOMAIN-CONTAINING PROTEIN-RELATED"/>
    <property type="match status" value="1"/>
</dbReference>
<dbReference type="Proteomes" id="UP000008068">
    <property type="component" value="Unassembled WGS sequence"/>
</dbReference>
<evidence type="ECO:0000313" key="2">
    <source>
        <dbReference type="EMBL" id="EGT60150.1"/>
    </source>
</evidence>
<dbReference type="InterPro" id="IPR053222">
    <property type="entry name" value="Zygotic_Embryogenesis-Asso"/>
</dbReference>
<evidence type="ECO:0000313" key="3">
    <source>
        <dbReference type="Proteomes" id="UP000008068"/>
    </source>
</evidence>
<gene>
    <name evidence="2" type="ORF">CAEBREN_20078</name>
</gene>
<dbReference type="Pfam" id="PF07735">
    <property type="entry name" value="FBA_2"/>
    <property type="match status" value="1"/>
</dbReference>
<accession>G0NGR4</accession>
<dbReference type="eggNOG" id="ENOG502QUPQ">
    <property type="taxonomic scope" value="Eukaryota"/>
</dbReference>
<organism evidence="3">
    <name type="scientific">Caenorhabditis brenneri</name>
    <name type="common">Nematode worm</name>
    <dbReference type="NCBI Taxonomy" id="135651"/>
    <lineage>
        <taxon>Eukaryota</taxon>
        <taxon>Metazoa</taxon>
        <taxon>Ecdysozoa</taxon>
        <taxon>Nematoda</taxon>
        <taxon>Chromadorea</taxon>
        <taxon>Rhabditida</taxon>
        <taxon>Rhabditina</taxon>
        <taxon>Rhabditomorpha</taxon>
        <taxon>Rhabditoidea</taxon>
        <taxon>Rhabditidae</taxon>
        <taxon>Peloderinae</taxon>
        <taxon>Caenorhabditis</taxon>
    </lineage>
</organism>